<dbReference type="SUPFAM" id="SSF143120">
    <property type="entry name" value="YefM-like"/>
    <property type="match status" value="1"/>
</dbReference>
<organism evidence="3 4">
    <name type="scientific">Methylobacter tundripaludum (strain ATCC BAA-1195 / DSM 17260 / SV96)</name>
    <dbReference type="NCBI Taxonomy" id="697282"/>
    <lineage>
        <taxon>Bacteria</taxon>
        <taxon>Pseudomonadati</taxon>
        <taxon>Pseudomonadota</taxon>
        <taxon>Gammaproteobacteria</taxon>
        <taxon>Methylococcales</taxon>
        <taxon>Methylococcaceae</taxon>
        <taxon>Methylobacter</taxon>
    </lineage>
</organism>
<dbReference type="AlphaFoldDB" id="G3ITM0"/>
<accession>G3ITM0</accession>
<comment type="function">
    <text evidence="2">Antitoxin component of a type II toxin-antitoxin (TA) system.</text>
</comment>
<proteinExistence type="inferred from homology"/>
<dbReference type="NCBIfam" id="TIGR01552">
    <property type="entry name" value="phd_fam"/>
    <property type="match status" value="1"/>
</dbReference>
<dbReference type="Pfam" id="PF02604">
    <property type="entry name" value="PhdYeFM_antitox"/>
    <property type="match status" value="1"/>
</dbReference>
<evidence type="ECO:0000313" key="3">
    <source>
        <dbReference type="EMBL" id="EGW21430.1"/>
    </source>
</evidence>
<reference evidence="3 4" key="1">
    <citation type="submission" date="2011-06" db="EMBL/GenBank/DDBJ databases">
        <title>Genomic sequence of Methylobacter tundripaludum SV96.</title>
        <authorList>
            <consortium name="US DOE Joint Genome Institute"/>
            <person name="Lucas S."/>
            <person name="Han J."/>
            <person name="Lapidus A."/>
            <person name="Cheng J.-F."/>
            <person name="Goodwin L."/>
            <person name="Pitluck S."/>
            <person name="Held B."/>
            <person name="Detter J.C."/>
            <person name="Han C."/>
            <person name="Tapia R."/>
            <person name="Land M."/>
            <person name="Hauser L."/>
            <person name="Kyrpides N."/>
            <person name="Ivanova N."/>
            <person name="Ovchinnikova G."/>
            <person name="Pagani I."/>
            <person name="Klotz M.G."/>
            <person name="Dispirito A.A."/>
            <person name="Murrell J.C."/>
            <person name="Dunfield P."/>
            <person name="Kalyuzhnaya M.G."/>
            <person name="Svenning M."/>
            <person name="Trotsenko Y.A."/>
            <person name="Stein L.Y."/>
            <person name="Woyke T."/>
        </authorList>
    </citation>
    <scope>NUCLEOTIDE SEQUENCE [LARGE SCALE GENOMIC DNA]</scope>
    <source>
        <strain evidence="4">ATCC BAA-1195 / DSM 17260 / SV96</strain>
    </source>
</reference>
<sequence>MRTFRLILGLPVQPILASFTANISKFKKNPIALLNQANGEVVAILNHNHPTAYLVPAEQHEQLMERLEDYELGEIVTVRQSEKAQAQAIEVELDDL</sequence>
<dbReference type="STRING" id="697282.Mettu_0189"/>
<dbReference type="eggNOG" id="COG2161">
    <property type="taxonomic scope" value="Bacteria"/>
</dbReference>
<dbReference type="EMBL" id="JH109152">
    <property type="protein sequence ID" value="EGW21430.1"/>
    <property type="molecule type" value="Genomic_DNA"/>
</dbReference>
<dbReference type="PANTHER" id="PTHR33713">
    <property type="entry name" value="ANTITOXIN YAFN-RELATED"/>
    <property type="match status" value="1"/>
</dbReference>
<dbReference type="InterPro" id="IPR051405">
    <property type="entry name" value="phD/YefM_antitoxin"/>
</dbReference>
<comment type="similarity">
    <text evidence="1 2">Belongs to the phD/YefM antitoxin family.</text>
</comment>
<gene>
    <name evidence="3" type="ORF">Mettu_0189</name>
</gene>
<evidence type="ECO:0000313" key="4">
    <source>
        <dbReference type="Proteomes" id="UP000004664"/>
    </source>
</evidence>
<dbReference type="PANTHER" id="PTHR33713:SF10">
    <property type="entry name" value="ANTITOXIN YAFN"/>
    <property type="match status" value="1"/>
</dbReference>
<keyword evidence="4" id="KW-1185">Reference proteome</keyword>
<evidence type="ECO:0000256" key="2">
    <source>
        <dbReference type="RuleBase" id="RU362080"/>
    </source>
</evidence>
<dbReference type="Proteomes" id="UP000004664">
    <property type="component" value="Unassembled WGS sequence"/>
</dbReference>
<dbReference type="InterPro" id="IPR006442">
    <property type="entry name" value="Antitoxin_Phd/YefM"/>
</dbReference>
<dbReference type="HOGENOM" id="CLU_171850_0_1_6"/>
<name>G3ITM0_METTV</name>
<protein>
    <recommendedName>
        <fullName evidence="2">Antitoxin</fullName>
    </recommendedName>
</protein>
<dbReference type="InterPro" id="IPR036165">
    <property type="entry name" value="YefM-like_sf"/>
</dbReference>
<evidence type="ECO:0000256" key="1">
    <source>
        <dbReference type="ARBA" id="ARBA00009981"/>
    </source>
</evidence>